<name>A0A0C2W8F7_RHOER</name>
<comment type="caution">
    <text evidence="6">The sequence shown here is derived from an EMBL/GenBank/DDBJ whole genome shotgun (WGS) entry which is preliminary data.</text>
</comment>
<evidence type="ECO:0000256" key="4">
    <source>
        <dbReference type="ARBA" id="ARBA00023159"/>
    </source>
</evidence>
<dbReference type="SUPFAM" id="SSF46785">
    <property type="entry name" value="Winged helix' DNA-binding domain"/>
    <property type="match status" value="1"/>
</dbReference>
<keyword evidence="4" id="KW-0010">Activator</keyword>
<dbReference type="SUPFAM" id="SSF53850">
    <property type="entry name" value="Periplasmic binding protein-like II"/>
    <property type="match status" value="1"/>
</dbReference>
<evidence type="ECO:0000313" key="7">
    <source>
        <dbReference type="Proteomes" id="UP000325576"/>
    </source>
</evidence>
<keyword evidence="3" id="KW-0238">DNA-binding</keyword>
<dbReference type="InterPro" id="IPR036390">
    <property type="entry name" value="WH_DNA-bd_sf"/>
</dbReference>
<dbReference type="GO" id="GO:0003700">
    <property type="term" value="F:DNA-binding transcription factor activity"/>
    <property type="evidence" value="ECO:0007669"/>
    <property type="project" value="InterPro"/>
</dbReference>
<dbReference type="Gene3D" id="3.40.190.10">
    <property type="entry name" value="Periplasmic binding protein-like II"/>
    <property type="match status" value="2"/>
</dbReference>
<evidence type="ECO:0000256" key="3">
    <source>
        <dbReference type="ARBA" id="ARBA00023125"/>
    </source>
</evidence>
<dbReference type="GO" id="GO:0032993">
    <property type="term" value="C:protein-DNA complex"/>
    <property type="evidence" value="ECO:0007669"/>
    <property type="project" value="TreeGrafter"/>
</dbReference>
<dbReference type="EMBL" id="MRBO01000296">
    <property type="protein sequence ID" value="KAB2585687.1"/>
    <property type="molecule type" value="Genomic_DNA"/>
</dbReference>
<dbReference type="PRINTS" id="PR00039">
    <property type="entry name" value="HTHLYSR"/>
</dbReference>
<proteinExistence type="inferred from homology"/>
<dbReference type="Pfam" id="PF03466">
    <property type="entry name" value="LysR_substrate"/>
    <property type="match status" value="1"/>
</dbReference>
<keyword evidence="5" id="KW-0804">Transcription</keyword>
<dbReference type="FunFam" id="1.10.10.10:FF:000001">
    <property type="entry name" value="LysR family transcriptional regulator"/>
    <property type="match status" value="1"/>
</dbReference>
<dbReference type="RefSeq" id="WP_042953452.1">
    <property type="nucleotide sequence ID" value="NZ_BHXB01000001.1"/>
</dbReference>
<organism evidence="6 7">
    <name type="scientific">Rhodococcus erythropolis</name>
    <name type="common">Arthrobacter picolinophilus</name>
    <dbReference type="NCBI Taxonomy" id="1833"/>
    <lineage>
        <taxon>Bacteria</taxon>
        <taxon>Bacillati</taxon>
        <taxon>Actinomycetota</taxon>
        <taxon>Actinomycetes</taxon>
        <taxon>Mycobacteriales</taxon>
        <taxon>Nocardiaceae</taxon>
        <taxon>Rhodococcus</taxon>
        <taxon>Rhodococcus erythropolis group</taxon>
    </lineage>
</organism>
<comment type="similarity">
    <text evidence="1">Belongs to the LysR transcriptional regulatory family.</text>
</comment>
<dbReference type="Gene3D" id="1.10.10.10">
    <property type="entry name" value="Winged helix-like DNA-binding domain superfamily/Winged helix DNA-binding domain"/>
    <property type="match status" value="1"/>
</dbReference>
<dbReference type="InterPro" id="IPR036388">
    <property type="entry name" value="WH-like_DNA-bd_sf"/>
</dbReference>
<dbReference type="Pfam" id="PF00126">
    <property type="entry name" value="HTH_1"/>
    <property type="match status" value="1"/>
</dbReference>
<reference evidence="6 7" key="1">
    <citation type="journal article" date="2017" name="Poromechanics V (2013)">
        <title>Genomic Characterization of the Arsenic-Tolerant Actinobacterium, &lt;i&gt;Rhodococcus erythropolis&lt;/i&gt; S43.</title>
        <authorList>
            <person name="Retamal-Morales G."/>
            <person name="Mehnert M."/>
            <person name="Schwabe R."/>
            <person name="Tischler D."/>
            <person name="Schloemann M."/>
            <person name="Levican G.J."/>
        </authorList>
    </citation>
    <scope>NUCLEOTIDE SEQUENCE [LARGE SCALE GENOMIC DNA]</scope>
    <source>
        <strain evidence="6 7">S43</strain>
    </source>
</reference>
<gene>
    <name evidence="6" type="ORF">BS297_09115</name>
</gene>
<dbReference type="CDD" id="cd08414">
    <property type="entry name" value="PBP2_LTTR_aromatics_like"/>
    <property type="match status" value="1"/>
</dbReference>
<evidence type="ECO:0000256" key="1">
    <source>
        <dbReference type="ARBA" id="ARBA00009437"/>
    </source>
</evidence>
<dbReference type="PROSITE" id="PS50931">
    <property type="entry name" value="HTH_LYSR"/>
    <property type="match status" value="1"/>
</dbReference>
<protein>
    <submittedName>
        <fullName evidence="6">LysR family transcriptional regulator</fullName>
    </submittedName>
</protein>
<keyword evidence="2" id="KW-0805">Transcription regulation</keyword>
<accession>A0A0C2W8F7</accession>
<dbReference type="Proteomes" id="UP000325576">
    <property type="component" value="Unassembled WGS sequence"/>
</dbReference>
<dbReference type="GO" id="GO:0003677">
    <property type="term" value="F:DNA binding"/>
    <property type="evidence" value="ECO:0007669"/>
    <property type="project" value="UniProtKB-KW"/>
</dbReference>
<dbReference type="PANTHER" id="PTHR30346:SF0">
    <property type="entry name" value="HCA OPERON TRANSCRIPTIONAL ACTIVATOR HCAR"/>
    <property type="match status" value="1"/>
</dbReference>
<dbReference type="PANTHER" id="PTHR30346">
    <property type="entry name" value="TRANSCRIPTIONAL DUAL REGULATOR HCAR-RELATED"/>
    <property type="match status" value="1"/>
</dbReference>
<evidence type="ECO:0000256" key="2">
    <source>
        <dbReference type="ARBA" id="ARBA00023015"/>
    </source>
</evidence>
<evidence type="ECO:0000313" key="6">
    <source>
        <dbReference type="EMBL" id="KAB2585687.1"/>
    </source>
</evidence>
<dbReference type="AlphaFoldDB" id="A0A0C2W8F7"/>
<dbReference type="InterPro" id="IPR005119">
    <property type="entry name" value="LysR_subst-bd"/>
</dbReference>
<evidence type="ECO:0000256" key="5">
    <source>
        <dbReference type="ARBA" id="ARBA00023163"/>
    </source>
</evidence>
<dbReference type="InterPro" id="IPR000847">
    <property type="entry name" value="LysR_HTH_N"/>
</dbReference>
<sequence length="292" mass="31139">MELRQLRAFLAVADELHFGRAAERLHIGQSPLSQTIRALERELGTDLFVRTTRSVQLTAAGEALVTPARIIEAQIAVVRDIASAASTGETGRVTVGFGGTGGYTVLSALTRSLADSHPGIELDLRPQMYSGEVLDALRRGTLDMGIVGLPIPRGFETHTVREETLMVAVPARHHLSTRESVSPEDLATERFVMYPAEHGSVVRDATLSVCATAGFTPTVAHEAPDPYSLLAMVGAGVGIAVVVESTAHLSMDGVVYLPIAGATPTLKIAMAWRPNNPTPAVHTVTRVLREQP</sequence>